<organism evidence="2">
    <name type="scientific">Octactis speculum</name>
    <dbReference type="NCBI Taxonomy" id="3111310"/>
    <lineage>
        <taxon>Eukaryota</taxon>
        <taxon>Sar</taxon>
        <taxon>Stramenopiles</taxon>
        <taxon>Ochrophyta</taxon>
        <taxon>Dictyochophyceae</taxon>
        <taxon>Dictyochales</taxon>
        <taxon>Dictyochaceae</taxon>
        <taxon>Octactis</taxon>
    </lineage>
</organism>
<dbReference type="PANTHER" id="PTHR12774">
    <property type="entry name" value="PEROXISOMAL BIOGENESIS FACTOR 19"/>
    <property type="match status" value="1"/>
</dbReference>
<protein>
    <recommendedName>
        <fullName evidence="3">Pex19 protein</fullName>
    </recommendedName>
</protein>
<feature type="compositionally biased region" description="Polar residues" evidence="1">
    <location>
        <begin position="1"/>
        <end position="13"/>
    </location>
</feature>
<dbReference type="InterPro" id="IPR006708">
    <property type="entry name" value="Pex19"/>
</dbReference>
<feature type="region of interest" description="Disordered" evidence="1">
    <location>
        <begin position="1"/>
        <end position="20"/>
    </location>
</feature>
<dbReference type="Pfam" id="PF04614">
    <property type="entry name" value="Pex19"/>
    <property type="match status" value="1"/>
</dbReference>
<gene>
    <name evidence="2" type="ORF">DSPE1174_LOCUS9015</name>
</gene>
<reference evidence="2" key="1">
    <citation type="submission" date="2021-01" db="EMBL/GenBank/DDBJ databases">
        <authorList>
            <person name="Corre E."/>
            <person name="Pelletier E."/>
            <person name="Niang G."/>
            <person name="Scheremetjew M."/>
            <person name="Finn R."/>
            <person name="Kale V."/>
            <person name="Holt S."/>
            <person name="Cochrane G."/>
            <person name="Meng A."/>
            <person name="Brown T."/>
            <person name="Cohen L."/>
        </authorList>
    </citation>
    <scope>NUCLEOTIDE SEQUENCE</scope>
    <source>
        <strain evidence="2">CCMP1381</strain>
    </source>
</reference>
<dbReference type="InterPro" id="IPR038322">
    <property type="entry name" value="Pex19_C_sf"/>
</dbReference>
<dbReference type="EMBL" id="HBGS01017164">
    <property type="protein sequence ID" value="CAD9402588.1"/>
    <property type="molecule type" value="Transcribed_RNA"/>
</dbReference>
<dbReference type="AlphaFoldDB" id="A0A7S2BNY5"/>
<dbReference type="Gene3D" id="1.20.120.900">
    <property type="entry name" value="Pex19, mPTS binding domain"/>
    <property type="match status" value="1"/>
</dbReference>
<dbReference type="GO" id="GO:0033328">
    <property type="term" value="F:peroxisome membrane targeting sequence binding"/>
    <property type="evidence" value="ECO:0007669"/>
    <property type="project" value="TreeGrafter"/>
</dbReference>
<accession>A0A7S2BNY5</accession>
<evidence type="ECO:0000313" key="2">
    <source>
        <dbReference type="EMBL" id="CAD9402588.1"/>
    </source>
</evidence>
<dbReference type="GO" id="GO:0045046">
    <property type="term" value="P:protein import into peroxisome membrane"/>
    <property type="evidence" value="ECO:0007669"/>
    <property type="project" value="TreeGrafter"/>
</dbReference>
<proteinExistence type="predicted"/>
<dbReference type="GO" id="GO:0005778">
    <property type="term" value="C:peroxisomal membrane"/>
    <property type="evidence" value="ECO:0007669"/>
    <property type="project" value="TreeGrafter"/>
</dbReference>
<evidence type="ECO:0008006" key="3">
    <source>
        <dbReference type="Google" id="ProtNLM"/>
    </source>
</evidence>
<name>A0A7S2BNY5_9STRA</name>
<evidence type="ECO:0000256" key="1">
    <source>
        <dbReference type="SAM" id="MobiDB-lite"/>
    </source>
</evidence>
<dbReference type="PANTHER" id="PTHR12774:SF2">
    <property type="entry name" value="PEROXISOMAL BIOGENESIS FACTOR 19"/>
    <property type="match status" value="1"/>
</dbReference>
<sequence length="212" mass="24017">MTWQMQPKKTSFNPGDGATDVDRSVAQTLEMLAENAKDMEGMSSTQVEGFGEDMMNNMMAEFEKLGEKEDFNQVVDGMMRQLLSKELMYEPIKQVCEKYPEWLAVQVDSLDKEEYERYGNQYQFFQRIRAVYETEPDNLARLMELMHDVQQYGQPPAEIIKELAPGLEFNAEGMPVMPGLGETMMPGQEGMPGMPGLPFPETGPDGKPCTVM</sequence>